<dbReference type="RefSeq" id="WP_285576945.1">
    <property type="nucleotide sequence ID" value="NZ_BSDE01000007.1"/>
</dbReference>
<evidence type="ECO:0008006" key="3">
    <source>
        <dbReference type="Google" id="ProtNLM"/>
    </source>
</evidence>
<protein>
    <recommendedName>
        <fullName evidence="3">ABC transporter substrate-binding protein</fullName>
    </recommendedName>
</protein>
<dbReference type="PANTHER" id="PTHR40705">
    <property type="entry name" value="TRNA(ILE2) 2-AGMATINYLCYTIDINE SYNTHETASE TIAS"/>
    <property type="match status" value="1"/>
</dbReference>
<name>A0ABQ5QJ03_9BACT</name>
<sequence length="250" mass="27385">MTFLVGIDDTDTLDTPGTNHLARLIASRLPEGFRCRSILRHQLFFDPRVPYTSHNGSASLRIETDGWADDQADVQARAFDQIVACFRREMRDWFVPGSDPGLCVTSLPVPDSIHAYALRCQHEVIKQTEARELAAREGLFLEGLGGTEDGVIGALAAVGHASGGNDGRVIHLDGWKLEDPLRGLVALPQILAEGVDEVRERATGLAVTTGWVELRKKLRPNMVQGRVVLFVEAAESDATPSPLWRALKVT</sequence>
<accession>A0ABQ5QJ03</accession>
<dbReference type="Gene3D" id="3.30.70.2200">
    <property type="match status" value="1"/>
</dbReference>
<comment type="caution">
    <text evidence="1">The sequence shown here is derived from an EMBL/GenBank/DDBJ whole genome shotgun (WGS) entry which is preliminary data.</text>
</comment>
<gene>
    <name evidence="1" type="ORF">GETHLI_30400</name>
</gene>
<evidence type="ECO:0000313" key="2">
    <source>
        <dbReference type="Proteomes" id="UP001165069"/>
    </source>
</evidence>
<proteinExistence type="predicted"/>
<keyword evidence="2" id="KW-1185">Reference proteome</keyword>
<organism evidence="1 2">
    <name type="scientific">Geothrix limicola</name>
    <dbReference type="NCBI Taxonomy" id="2927978"/>
    <lineage>
        <taxon>Bacteria</taxon>
        <taxon>Pseudomonadati</taxon>
        <taxon>Acidobacteriota</taxon>
        <taxon>Holophagae</taxon>
        <taxon>Holophagales</taxon>
        <taxon>Holophagaceae</taxon>
        <taxon>Geothrix</taxon>
    </lineage>
</organism>
<dbReference type="EMBL" id="BSDE01000007">
    <property type="protein sequence ID" value="GLH74538.1"/>
    <property type="molecule type" value="Genomic_DNA"/>
</dbReference>
<dbReference type="PANTHER" id="PTHR40705:SF2">
    <property type="entry name" value="DUF1743 DOMAIN-CONTAINING PROTEIN"/>
    <property type="match status" value="1"/>
</dbReference>
<dbReference type="Proteomes" id="UP001165069">
    <property type="component" value="Unassembled WGS sequence"/>
</dbReference>
<evidence type="ECO:0000313" key="1">
    <source>
        <dbReference type="EMBL" id="GLH74538.1"/>
    </source>
</evidence>
<reference evidence="1 2" key="1">
    <citation type="journal article" date="2023" name="Antonie Van Leeuwenhoek">
        <title>Mesoterricola silvestris gen. nov., sp. nov., Mesoterricola sediminis sp. nov., Geothrix oryzae sp. nov., Geothrix edaphica sp. nov., Geothrix rubra sp. nov., and Geothrix limicola sp. nov., six novel members of Acidobacteriota isolated from soils.</title>
        <authorList>
            <person name="Itoh H."/>
            <person name="Sugisawa Y."/>
            <person name="Mise K."/>
            <person name="Xu Z."/>
            <person name="Kuniyasu M."/>
            <person name="Ushijima N."/>
            <person name="Kawano K."/>
            <person name="Kobayashi E."/>
            <person name="Shiratori Y."/>
            <person name="Masuda Y."/>
            <person name="Senoo K."/>
        </authorList>
    </citation>
    <scope>NUCLEOTIDE SEQUENCE [LARGE SCALE GENOMIC DNA]</scope>
    <source>
        <strain evidence="1 2">Red804</strain>
    </source>
</reference>